<dbReference type="InterPro" id="IPR003961">
    <property type="entry name" value="FN3_dom"/>
</dbReference>
<dbReference type="SUPFAM" id="SSF49299">
    <property type="entry name" value="PKD domain"/>
    <property type="match status" value="1"/>
</dbReference>
<dbReference type="Pfam" id="PF00041">
    <property type="entry name" value="fn3"/>
    <property type="match status" value="2"/>
</dbReference>
<evidence type="ECO:0000313" key="4">
    <source>
        <dbReference type="EMBL" id="OHA50735.1"/>
    </source>
</evidence>
<feature type="domain" description="Fibronectin type-III" evidence="3">
    <location>
        <begin position="1105"/>
        <end position="1197"/>
    </location>
</feature>
<proteinExistence type="predicted"/>
<dbReference type="SMART" id="SM00060">
    <property type="entry name" value="FN3"/>
    <property type="match status" value="4"/>
</dbReference>
<dbReference type="Proteomes" id="UP000176951">
    <property type="component" value="Unassembled WGS sequence"/>
</dbReference>
<feature type="transmembrane region" description="Helical" evidence="2">
    <location>
        <begin position="21"/>
        <end position="42"/>
    </location>
</feature>
<dbReference type="InterPro" id="IPR035986">
    <property type="entry name" value="PKD_dom_sf"/>
</dbReference>
<dbReference type="PROSITE" id="PS50853">
    <property type="entry name" value="FN3"/>
    <property type="match status" value="3"/>
</dbReference>
<keyword evidence="2" id="KW-0812">Transmembrane</keyword>
<keyword evidence="1" id="KW-0677">Repeat</keyword>
<dbReference type="CDD" id="cd00063">
    <property type="entry name" value="FN3"/>
    <property type="match status" value="3"/>
</dbReference>
<evidence type="ECO:0000313" key="5">
    <source>
        <dbReference type="Proteomes" id="UP000176951"/>
    </source>
</evidence>
<protein>
    <recommendedName>
        <fullName evidence="3">Fibronectin type-III domain-containing protein</fullName>
    </recommendedName>
</protein>
<dbReference type="PANTHER" id="PTHR13817">
    <property type="entry name" value="TITIN"/>
    <property type="match status" value="1"/>
</dbReference>
<dbReference type="PROSITE" id="PS00409">
    <property type="entry name" value="PROKAR_NTER_METHYL"/>
    <property type="match status" value="1"/>
</dbReference>
<dbReference type="EMBL" id="MHSW01000030">
    <property type="protein sequence ID" value="OHA50735.1"/>
    <property type="molecule type" value="Genomic_DNA"/>
</dbReference>
<dbReference type="InterPro" id="IPR013783">
    <property type="entry name" value="Ig-like_fold"/>
</dbReference>
<evidence type="ECO:0000256" key="2">
    <source>
        <dbReference type="SAM" id="Phobius"/>
    </source>
</evidence>
<gene>
    <name evidence="4" type="ORF">A3A97_02290</name>
</gene>
<dbReference type="SUPFAM" id="SSF49265">
    <property type="entry name" value="Fibronectin type III"/>
    <property type="match status" value="2"/>
</dbReference>
<dbReference type="CDD" id="cd00146">
    <property type="entry name" value="PKD"/>
    <property type="match status" value="1"/>
</dbReference>
<dbReference type="PANTHER" id="PTHR13817:SF166">
    <property type="entry name" value="NEURONAL IGCAM-RELATED"/>
    <property type="match status" value="1"/>
</dbReference>
<evidence type="ECO:0000259" key="3">
    <source>
        <dbReference type="PROSITE" id="PS50853"/>
    </source>
</evidence>
<reference evidence="4 5" key="1">
    <citation type="journal article" date="2016" name="Nat. Commun.">
        <title>Thousands of microbial genomes shed light on interconnected biogeochemical processes in an aquifer system.</title>
        <authorList>
            <person name="Anantharaman K."/>
            <person name="Brown C.T."/>
            <person name="Hug L.A."/>
            <person name="Sharon I."/>
            <person name="Castelle C.J."/>
            <person name="Probst A.J."/>
            <person name="Thomas B.C."/>
            <person name="Singh A."/>
            <person name="Wilkins M.J."/>
            <person name="Karaoz U."/>
            <person name="Brodie E.L."/>
            <person name="Williams K.H."/>
            <person name="Hubbard S.S."/>
            <person name="Banfield J.F."/>
        </authorList>
    </citation>
    <scope>NUCLEOTIDE SEQUENCE [LARGE SCALE GENOMIC DNA]</scope>
</reference>
<name>A0A1G2PQX5_9BACT</name>
<keyword evidence="2" id="KW-1133">Transmembrane helix</keyword>
<sequence length="1603" mass="169049">MVLRDITIKNNTPLSLLRGGYTLIELTVVVSIVVFVSIVILVNTKGSDRALAVKRQSNDIALSLAKARDSAASSTPYLGQIVYGYGVRFNLQSDKQSYIIFADTNNNAKCDDVACGCTFGCKQELVEKRILDSKTTLDNLGMNSADSLSYCSTTTCSSLTVYFCPPNPNTFIFGQGAAVTAPFNCSASNLNPNNIARGDIIVAGLGGGTNLQSKGIITVRKTSAIQVGYSIMTTPVPPPPSPPALPSENLTQIRYHWRNDVGGETTANSATGGTENTILKNVLKNETKRLRIEIANKGSADSASISYRIEFRAKGSSCGDDTVGTWRDVQTGPEWNMVNNSGGIINASATSDVNPIASGGVNNENPSFKAGYFMDTSSITPSMTLTASEFTELEYSIRAGGPAPDGETYCFRVTNAAYAAGTSSATNKFTYQIYPELTLAGPSLAQIHYRWRADDGDEPAPPPIAGASWATAEDTKLENLIEGNQRRLRIEISNRGEDSSLGAQYQLEYRLKSGSSCGGTGWGKVPASIDIGYSTSPWQIVNSAIVGVTDGEATTNFSGSLTDDPGKTFAPGRLQEATNLTASITLSKTQFTELEFLIRPTAFAQDGTTTCFRLTNAGSTAAFDYILYPEVGTAPAPEISVSDISKYAWNPSAGWISFRDDSENRVVKVGIVDFIGNGKILSTGNFVSFNCASAPKAGGDCTPAGSSDYKVTRDSSGNVFGWAWSDDYGWISLNCANDFNPSLAGVQAQCLAQGGYDYKVTINVNDGAFHGWAWNDILGWISFNCAENSDGVCVSSNYEVRLESPLPQGSNVPPDTKCNVDPLTGSPGTTTFNYDALGTSDFENNYPITYSWDLDGNGVFGDATEVGPVTKVYEIDGRYTAQVRGTDNVGNSKVVSCAEVTVSNPPVMTSCVRVSSIPPSGYFLTTDQIRYRISASDPDNNQIYYTINWGDLSASRVPSTGMVFDDIAQDAYKIYSAQGTFIPNVTVTDSFGVSSSPAYNCPSVIVKAVPTTPTLSAVRGNQQVALSWLAPSDDGGSPITNYKIYRGTTSGNLSLLTTVGNVLSYNNIELTNGTTYYYQVAAVTVVGEGFKSNEVSAKPATVPSAPGGLLAISGDAQITLNWNAPSSDGGDSITTYSIYRGLSSGNETFFQDTGSAGLLFIDTGLNNGTTYYYKVSAKNPVGESLAQSNEASSTPVGLPGAPQNLAVCSPDASPCDDQLILTWNPPLSDGGSSITGYTIYRQDRILPIAQGATSPYTDTDGITNGAQYCYTVKAVNVRGVGPESSLVCFTPAAAPFITAQNVTSVAAFSATLQSFINPGGAATTVWYRYGMSNGTCSDTFGSFQTSNIPISSGTIAVAAPQSVSNLLAGTTYYFCAIAENWQGRRYGAVLSFKTTIGLRNVATNGTSAADPDLPINKPAGVVAGDIMVAAIFTNSTVTITPPDASWSTVLNTVNSTLARQIIFMKTATASEPASYTFTFSSSIRAAGGIAAYAGVNTATPLNGTPAGNICSSSCGATINVPSVTTSVQKTMVLAFLGKTNNNPALGQVSNMTEHWDVFSTGPNPRIESSQDDLLLGTSGATGTQTASGASVPWIAQIMALNPQ</sequence>
<keyword evidence="2" id="KW-0472">Membrane</keyword>
<dbReference type="Gene3D" id="2.60.40.10">
    <property type="entry name" value="Immunoglobulins"/>
    <property type="match status" value="5"/>
</dbReference>
<feature type="domain" description="Fibronectin type-III" evidence="3">
    <location>
        <begin position="1009"/>
        <end position="1104"/>
    </location>
</feature>
<dbReference type="InterPro" id="IPR050964">
    <property type="entry name" value="Striated_Muscle_Regulatory"/>
</dbReference>
<organism evidence="4 5">
    <name type="scientific">Candidatus Terrybacteria bacterium RIFCSPLOWO2_01_FULL_40_23</name>
    <dbReference type="NCBI Taxonomy" id="1802366"/>
    <lineage>
        <taxon>Bacteria</taxon>
        <taxon>Candidatus Terryibacteriota</taxon>
    </lineage>
</organism>
<comment type="caution">
    <text evidence="4">The sequence shown here is derived from an EMBL/GenBank/DDBJ whole genome shotgun (WGS) entry which is preliminary data.</text>
</comment>
<accession>A0A1G2PQX5</accession>
<dbReference type="InterPro" id="IPR012902">
    <property type="entry name" value="N_methyl_site"/>
</dbReference>
<feature type="domain" description="Fibronectin type-III" evidence="3">
    <location>
        <begin position="1201"/>
        <end position="1295"/>
    </location>
</feature>
<dbReference type="InterPro" id="IPR036116">
    <property type="entry name" value="FN3_sf"/>
</dbReference>
<evidence type="ECO:0000256" key="1">
    <source>
        <dbReference type="ARBA" id="ARBA00022737"/>
    </source>
</evidence>